<name>A0ABX9FDH4_9VIBR</name>
<gene>
    <name evidence="1" type="ORF">DLR69_17155</name>
</gene>
<accession>A0ABX9FDH4</accession>
<evidence type="ECO:0008006" key="3">
    <source>
        <dbReference type="Google" id="ProtNLM"/>
    </source>
</evidence>
<comment type="caution">
    <text evidence="1">The sequence shown here is derived from an EMBL/GenBank/DDBJ whole genome shotgun (WGS) entry which is preliminary data.</text>
</comment>
<feature type="non-terminal residue" evidence="1">
    <location>
        <position position="1"/>
    </location>
</feature>
<organism evidence="1 2">
    <name type="scientific">Vibrio paracholerae</name>
    <dbReference type="NCBI Taxonomy" id="650003"/>
    <lineage>
        <taxon>Bacteria</taxon>
        <taxon>Pseudomonadati</taxon>
        <taxon>Pseudomonadota</taxon>
        <taxon>Gammaproteobacteria</taxon>
        <taxon>Vibrionales</taxon>
        <taxon>Vibrionaceae</taxon>
        <taxon>Vibrio</taxon>
    </lineage>
</organism>
<reference evidence="1 2" key="1">
    <citation type="submission" date="2018-06" db="EMBL/GenBank/DDBJ databases">
        <title>Draft genome sequences of nine Vibrio sp. clinical isolates from across the United States representing the closest known relative of Vibrio cholerae.</title>
        <authorList>
            <person name="Islam M.T."/>
            <person name="Liang K."/>
            <person name="Im M.S."/>
            <person name="Winkjer J."/>
            <person name="Busby S."/>
            <person name="Batra D."/>
            <person name="Rowe L."/>
            <person name="Tarr C.L."/>
            <person name="Boucher Y."/>
        </authorList>
    </citation>
    <scope>NUCLEOTIDE SEQUENCE [LARGE SCALE GENOMIC DNA]</scope>
    <source>
        <strain evidence="1 2">2016V-1111</strain>
    </source>
</reference>
<sequence>VHQSVASEVTKNVSHIHSLSEQNLQRSTQVAEHGEKLERLAEIQFDLTDSFILQPEEIKKLYK</sequence>
<proteinExistence type="predicted"/>
<evidence type="ECO:0000313" key="2">
    <source>
        <dbReference type="Proteomes" id="UP000252488"/>
    </source>
</evidence>
<keyword evidence="2" id="KW-1185">Reference proteome</keyword>
<dbReference type="RefSeq" id="WP_146779298.1">
    <property type="nucleotide sequence ID" value="NZ_CAWNVX010000042.1"/>
</dbReference>
<dbReference type="Proteomes" id="UP000252488">
    <property type="component" value="Unassembled WGS sequence"/>
</dbReference>
<dbReference type="EMBL" id="QKKR01000046">
    <property type="protein sequence ID" value="RBM50389.1"/>
    <property type="molecule type" value="Genomic_DNA"/>
</dbReference>
<evidence type="ECO:0000313" key="1">
    <source>
        <dbReference type="EMBL" id="RBM50389.1"/>
    </source>
</evidence>
<protein>
    <recommendedName>
        <fullName evidence="3">Chemotaxis protein</fullName>
    </recommendedName>
</protein>